<organism evidence="3 4">
    <name type="scientific">Streptomyces calvus</name>
    <dbReference type="NCBI Taxonomy" id="67282"/>
    <lineage>
        <taxon>Bacteria</taxon>
        <taxon>Bacillati</taxon>
        <taxon>Actinomycetota</taxon>
        <taxon>Actinomycetes</taxon>
        <taxon>Kitasatosporales</taxon>
        <taxon>Streptomycetaceae</taxon>
        <taxon>Streptomyces</taxon>
    </lineage>
</organism>
<evidence type="ECO:0000256" key="1">
    <source>
        <dbReference type="ARBA" id="ARBA00006484"/>
    </source>
</evidence>
<name>A0A514JIW2_9ACTN</name>
<gene>
    <name evidence="3" type="ORF">CD934_00080</name>
</gene>
<dbReference type="Proteomes" id="UP000316215">
    <property type="component" value="Chromosome"/>
</dbReference>
<dbReference type="PANTHER" id="PTHR24322">
    <property type="entry name" value="PKSB"/>
    <property type="match status" value="1"/>
</dbReference>
<proteinExistence type="inferred from homology"/>
<dbReference type="AlphaFoldDB" id="A0A514JIW2"/>
<dbReference type="PANTHER" id="PTHR24322:SF736">
    <property type="entry name" value="RETINOL DEHYDROGENASE 10"/>
    <property type="match status" value="1"/>
</dbReference>
<dbReference type="RefSeq" id="WP_142230826.1">
    <property type="nucleotide sequence ID" value="NZ_CP022310.1"/>
</dbReference>
<dbReference type="Pfam" id="PF00106">
    <property type="entry name" value="adh_short"/>
    <property type="match status" value="1"/>
</dbReference>
<dbReference type="InterPro" id="IPR036291">
    <property type="entry name" value="NAD(P)-bd_dom_sf"/>
</dbReference>
<sequence length="242" mass="26390">MRWDSHRVVITAAGRDFGRTLAIRLADLGAEIFLSARELTAAQRVRDEIRDRGHQRVHAFACDLTDPASIRDFASSVAEHTDRVDVLINNGSRYLAGPDLLSASDADVVDTIASGATGTVLTTKSFLPLLLNSAIPDVVTMVSACGTPGHHRSDAHDAFYAAKSAQAGFTEILSKRLRSQGVRVISLYPPDFDNADPLSEEWETTPREADDALTAHSLVECILFAVAQPRDCFIKAFHFEQV</sequence>
<reference evidence="3 4" key="1">
    <citation type="submission" date="2017-07" db="EMBL/GenBank/DDBJ databases">
        <title>The Complete Genome of Streptomyces asterosporus-ZSY.</title>
        <authorList>
            <person name="Zhang S."/>
        </authorList>
    </citation>
    <scope>NUCLEOTIDE SEQUENCE [LARGE SCALE GENOMIC DNA]</scope>
    <source>
        <strain evidence="3 4">DSM 41452</strain>
    </source>
</reference>
<keyword evidence="2" id="KW-0560">Oxidoreductase</keyword>
<dbReference type="InterPro" id="IPR002347">
    <property type="entry name" value="SDR_fam"/>
</dbReference>
<evidence type="ECO:0000256" key="2">
    <source>
        <dbReference type="ARBA" id="ARBA00023002"/>
    </source>
</evidence>
<dbReference type="CDD" id="cd05233">
    <property type="entry name" value="SDR_c"/>
    <property type="match status" value="1"/>
</dbReference>
<dbReference type="SUPFAM" id="SSF51735">
    <property type="entry name" value="NAD(P)-binding Rossmann-fold domains"/>
    <property type="match status" value="1"/>
</dbReference>
<dbReference type="KEGG" id="sast:CD934_00080"/>
<evidence type="ECO:0000313" key="3">
    <source>
        <dbReference type="EMBL" id="QDI67256.1"/>
    </source>
</evidence>
<accession>A0A514JIW2</accession>
<protein>
    <submittedName>
        <fullName evidence="3">Short-chain dehydrogenase</fullName>
    </submittedName>
</protein>
<keyword evidence="4" id="KW-1185">Reference proteome</keyword>
<dbReference type="GO" id="GO:0016616">
    <property type="term" value="F:oxidoreductase activity, acting on the CH-OH group of donors, NAD or NADP as acceptor"/>
    <property type="evidence" value="ECO:0007669"/>
    <property type="project" value="TreeGrafter"/>
</dbReference>
<dbReference type="Gene3D" id="3.40.50.720">
    <property type="entry name" value="NAD(P)-binding Rossmann-like Domain"/>
    <property type="match status" value="1"/>
</dbReference>
<comment type="similarity">
    <text evidence="1">Belongs to the short-chain dehydrogenases/reductases (SDR) family.</text>
</comment>
<evidence type="ECO:0000313" key="4">
    <source>
        <dbReference type="Proteomes" id="UP000316215"/>
    </source>
</evidence>
<dbReference type="EMBL" id="CP022310">
    <property type="protein sequence ID" value="QDI67256.1"/>
    <property type="molecule type" value="Genomic_DNA"/>
</dbReference>